<feature type="compositionally biased region" description="Basic and acidic residues" evidence="7">
    <location>
        <begin position="2538"/>
        <end position="2557"/>
    </location>
</feature>
<feature type="region of interest" description="Disordered" evidence="7">
    <location>
        <begin position="463"/>
        <end position="482"/>
    </location>
</feature>
<feature type="compositionally biased region" description="Polar residues" evidence="7">
    <location>
        <begin position="2447"/>
        <end position="2464"/>
    </location>
</feature>
<feature type="region of interest" description="Disordered" evidence="7">
    <location>
        <begin position="1947"/>
        <end position="2396"/>
    </location>
</feature>
<feature type="compositionally biased region" description="Polar residues" evidence="7">
    <location>
        <begin position="413"/>
        <end position="426"/>
    </location>
</feature>
<feature type="compositionally biased region" description="Basic and acidic residues" evidence="7">
    <location>
        <begin position="3387"/>
        <end position="3404"/>
    </location>
</feature>
<feature type="compositionally biased region" description="Basic and acidic residues" evidence="7">
    <location>
        <begin position="2016"/>
        <end position="2037"/>
    </location>
</feature>
<dbReference type="PANTHER" id="PTHR48182:SF2">
    <property type="entry name" value="PROTEIN SERAC1"/>
    <property type="match status" value="1"/>
</dbReference>
<feature type="compositionally biased region" description="Polar residues" evidence="7">
    <location>
        <begin position="2746"/>
        <end position="2755"/>
    </location>
</feature>
<evidence type="ECO:0000313" key="9">
    <source>
        <dbReference type="Proteomes" id="UP000221165"/>
    </source>
</evidence>
<dbReference type="GO" id="GO:0016020">
    <property type="term" value="C:membrane"/>
    <property type="evidence" value="ECO:0007669"/>
    <property type="project" value="UniProtKB-SubCell"/>
</dbReference>
<sequence>MTGSLRRLLVPRSASFLSSSVLPDPVIHSTPVAYMRNRTTAETFFRRPLSVHSKTPSSVRDAPETFFLLCRHVAKKECPHSKSTISTYGVSTSSVPFSSSLSFPLQRLSSSTSSPFHFSPYVTHSTHEHSISTLSCTNVLAQILSPSSSSVSLSLRFSHSTPTSTLHRTTPPGSLKSPRLKVGNHTTATGLHEHFERCDCFLDTPRPPPPPRIKDRPSFGSSSGFSASYSSSSFLFHAACVLVTLQLLVNLAVAKGKDEEQAIPRTFRGSVLCLFPRVRCTINSPEGETVAPRPKEHLSSSGFRTFEDIHLASRATLEEETRAPTLSTARRTQGSACGMSPLKRSDFTDWNLLTSSSSSFSKLESSHEKDKTETKKTRLLLISYPPPYLPDDSIEDKTRTACPVCPSRSISAGVKTSSCQKNTNGSAPPFSSEIAPETRSYSTLHLLQLYSAQPFSLRGRAACASTSSTQPPSSSFSPSVSSGATSSSSFPLPLSASPSLPERNEPSDNGASPVITPGSSVSREKRSFSSSPLSSARTTADRVPHKGSLSACSQDAAVIAKLASHLPPFPRLIRRLWRELGRTDSSVNNNADLSVLLLLRKKKKNGKKGDDGKKDTEEVAGHERFEASSEKEKRCVESEQAAFILLTFLMIQNRHWAEEVFRQCPSLSAMHTFLSHLINSSIPPQDISSSNTTSSSSFFHFFRYFSQPSSSSSVEASSSPFSIEIITEAIRVLAYFLFLPLDQTLLHPAYLPSCFSFSEAHSCACSGARAFLSPSSTSVRLHERDDFSNNTFDEVKKTSSLSSARHSHHSNRGLPTLPPLLVSSRNLSDNSVGEDFKADETLVTRLTFSRWLTNLAIPHSTEESLHLHHTNDHEGQTERGLPSYLSSLEKTPKESIVRTSGEGGHQGERGAKQAVVGNDCRTRSSAGNEGRLSLRHDDDQDESLSISSSRTVLSEKEKEDYEREKSAIRRLDPVSPDKEIDVLTLWLNGSSSISSSSRASGLAKTSFLKDVSTSSLPSALTCRQAIIELRRFLALLFIRTAFTISHSPDGEAIEADRFSSSSSSFSCRVPYSLSSSLSSSFPSERSPEGHSEKVMQMLEGERRYGGGAAPQNSSQDPLVNSEVESLGIPHVKTKLFIVLLKQTSNVSTWTVSSQRVWLDTLRLAVAQGHLESLGGDTRRHQVQRLDILSLLFLPAKQLFSFCSPSTSHGIAKENNTTLQSSSGENDTSKRTALARLFSFSLFSSSTASSFLHELVLTIQSLATVSPLSAGACLITLLRAVKSLASGEAFGTTSSPTTAQLEPSLSPFSSSSSSSSKSLSSLSQADTVVSPTSVSTVDSSSSSWLRFIPWYSSASSSSSSSMNSEKASSSLQTLTPGEDTSLLSMPSLTYPIYIPLIPAFLFFLVSWSLDVLSNSFVTCRERELRGGEGEQEESPHKSKQIATDVNHGGSQEGVLHSFLVFLRLAKPGRDEENSTLKEKVGDAEEEYHLPEWMKETSSLADVLRHQISTDSHKRRDSNFSSKRHLSILPYTSLENDFFSGDPLLIQRMDSLQKWVKERQSKEVPTGLSDQVLGSRLVLLLSALVCEVIGSYPWVTSPLHAELVDTSATHHRHGNSIPFHEGHPAGMSQIQLHASSPPPPSTTLASSSMVAQVPVHQSSLPLGLNKPAGKAAALTAAETSLAAVLSAKDVSGFHSFLIHGFFDPEEGEDTETGLSEGSAGRALIRFALLAGVLRHHELQMSRRHSRSDRTGEERKKELSRLSCQDLSSMHTPEEDERRRRSRRRTGDLLGDFELKGEKSGERTVDGERSGQWFSDYKKEEDSSNAKIGPQQAEEEEEQGWMQDLGDWTEPIRHAMRVWMASQNLSSRHFTSWLEEMVAGALYDMQLQLLEDLIERPAKRAAGTFFDWDVDTILAQTLALLEPPRPPSSVLPSSPSFKPSISSLRSLSTLTDSSSSSSLGTSNADRGASTPSSSSSVSSNIPKDVPAGGIGDTSTSERNMEKISGPSPETLVVRNVHHSSVESGRRKNNEGDQQVEKKTVDLFPNLASSPLREDVVSNNREDQERAEDKKVRVDSPNSPPVSSPVRLPLRVPSARTPGDSRGQERDLEGWSSTYPGLQSKRQGHLENSSIHQEKNNTEINHSTLTENRENGETDDSSFLFTRLSRDRELQVGDGSVSPDEELRRNEQAKVLERARESRFLKEISSKESTSHSSEEENESSRTSLRSHDRDKMGVNEDESIDALSTPTNINKTLDEDAVKRQEEEMKKKIPSKTSSKPPVKSSWWSFSFFSTQDQETDKLSPLSKSGRSSVDPRDLKSEDSSSSSSSTALPSVNEEDDSFLMNSGDTKRGRDSPSSSSSSRERGKGQGASTASVGGVDTPHVLSRTVASVGPPKQIYVTDGEEFVVARKTRDFIASGDLQVARSKSNNSSMETSLDRSGMSDAGKGKPRSSLFSFSLTSKQLETSETPSLLDRDETESEERRRIKKASDVLNHKGDNDGSDGNVSRLRGEDESQQGSGGNPKETKKGRLGNRGGGGGGGAEESEKLEKKGKVFEKEDEGRRQKGTLKLQEEEENGGSGESSSMHSKDGEGEDSRFLSSSGTSVGDFPYHETSRVLPCKSIRKRRSTIVSLPLIWNHIQNGLYLETEETVPLPNESRASTMESLLNTHDRRAASEQLALLSCCTAAFPQECLWLSGGFDVLLLLTAKTFDFLMRDPAALQLYASPNISRQEKIEKVKHVSHRTDTGKLHGNDSQVPNLSNKGKRTDVISSSAERSASISIKREDEKPQSKYEKKKGEQQREEKKEKDDEDQKKRKKKDGGDAAKIAILEKIRKERAELWKEIQWNLRTIANSAAAPDSSLLSSSRSRIAWEQLLLQIIHEVYVHPALLSPLFADMRQQLPKYSLRLSAPSIVYYEAVRGLHNLHLSIPNEILSLSNSTKKDSSSLFSSSLHPVYLSCVYPFSLPYDSHMILDPLLLLPPPHTPVCRTPTSSFSVSSSSSSSNEHACGSFSKRLSCFLTENTSREGRTSWLLLPPPLLCSYEVSSEAFEKERDSFASFFFSPRHKDDDMVIIPHFPTEHITSSQLRSLLFALHGNRSPGGEIARPTASIDDSRHREEKRRRLQVSSEELGDHRRDSSRYPAQNQGKYHRTYEDRSNGGGEREEEEQQHETTKEKRRRETFGHTGSDHRDRDRRSRRSGSQRESLEEKGMREENEGSYGVASSCGCPAGCPCCFYFCADRALRTHQLLKNEREKKSHGRDRRALERRAGKERPHQGQNGVQGKMSGQKKKRDDEDERSNHETSARLPAHTEDPEERRGGLTGLEEEEKKKEDDVWIRSKDLPWSVHKAGQEENVSEKELKDWISRQSNEEDREKTRHVLGDHLLFQDPRGEWMIKEKEERNKESARRKEDSLPEFEPLQQRDHGLREWKMVPEEREERKNDTHPHVVDEEERNKNVTEEEEDEEDEKEVKADKAPFVIFLHGLRGSAWRTWRCSRCHDEVILLPEDAERAFQGMSKVGGRKQRKNNKVTQTSEEENEKEARKDGDKMRVMYGTDEDLLRLGGSTPTRIEEGIGEKTLGTSLLSEKTLSYIFPAYWSYRFYPSILLLKLPSISVYPTWLFSPSSSSFSSTSSPSRYSSLPSPSETGVESSVSSLVTSRQEQDPSLTMPLFSPSSISPSSSSSPSDQQVSPISREDSSRRASLEGRDRESRSSRFPVDDCGEDSMIEKTSSEEKEKDASVFSLLLLPSTFCSCQWNESNGREAGTKEGSNLLEEKQMQSFEMYFYLWPRHLFASLFPHSHILAIDYPAPLFREQPLFCRHPAVTRQEVKEEEEEELGCFGDDISSASPSGANGRALLEAELQKSGTTLKNSLSPSTRDVSCVCTPENIQQASYTEPNVAASLSSRPPRLSPQDGWLAKSLSKDANDPETYAGEDSQSRRDSVKSSYDHISSPSSLHSSKVLSSSSDTRSWNTPNSPSATLSTTASSLSSQSRPSSSRLGSSTGEGKGSVYDSEGSDSLLEVLSSREGVKLQQIGKCALQQLQAAGVGGTDRPIVFVAHSMGGLLAQYLILHDEGIRRNTRAVLFYGTPLQGSPLAEGEWVRVARSFLPRYVLQLSPADSYRRSLTGAFRHLLQTPAGRHIRVAALGEMQVTKLPYIGRSSLIVPPWSSLPSWLPARPRLLVDVDHTHICKPSTAEDVRFKVLAELLAEVEDG</sequence>
<evidence type="ECO:0000256" key="4">
    <source>
        <dbReference type="ARBA" id="ARBA00022824"/>
    </source>
</evidence>
<feature type="region of interest" description="Disordered" evidence="7">
    <location>
        <begin position="604"/>
        <end position="631"/>
    </location>
</feature>
<feature type="compositionally biased region" description="Low complexity" evidence="7">
    <location>
        <begin position="487"/>
        <end position="501"/>
    </location>
</feature>
<feature type="region of interest" description="Disordered" evidence="7">
    <location>
        <begin position="3089"/>
        <end position="3213"/>
    </location>
</feature>
<dbReference type="EMBL" id="MIGC01000848">
    <property type="protein sequence ID" value="PHJ24109.1"/>
    <property type="molecule type" value="Genomic_DNA"/>
</dbReference>
<feature type="region of interest" description="Disordered" evidence="7">
    <location>
        <begin position="487"/>
        <end position="547"/>
    </location>
</feature>
<comment type="caution">
    <text evidence="8">The sequence shown here is derived from an EMBL/GenBank/DDBJ whole genome shotgun (WGS) entry which is preliminary data.</text>
</comment>
<dbReference type="GeneID" id="94425451"/>
<feature type="region of interest" description="Disordered" evidence="7">
    <location>
        <begin position="413"/>
        <end position="434"/>
    </location>
</feature>
<feature type="region of interest" description="Disordered" evidence="7">
    <location>
        <begin position="1737"/>
        <end position="1836"/>
    </location>
</feature>
<dbReference type="InterPro" id="IPR052374">
    <property type="entry name" value="SERAC1"/>
</dbReference>
<feature type="compositionally biased region" description="Basic and acidic residues" evidence="7">
    <location>
        <begin position="2048"/>
        <end position="2070"/>
    </location>
</feature>
<feature type="compositionally biased region" description="Basic and acidic residues" evidence="7">
    <location>
        <begin position="2177"/>
        <end position="2211"/>
    </location>
</feature>
<keyword evidence="4" id="KW-0256">Endoplasmic reticulum</keyword>
<dbReference type="InterPro" id="IPR029058">
    <property type="entry name" value="AB_hydrolase_fold"/>
</dbReference>
<feature type="compositionally biased region" description="Polar residues" evidence="7">
    <location>
        <begin position="3636"/>
        <end position="3656"/>
    </location>
</feature>
<feature type="compositionally biased region" description="Low complexity" evidence="7">
    <location>
        <begin position="3663"/>
        <end position="3683"/>
    </location>
</feature>
<feature type="compositionally biased region" description="Low complexity" evidence="7">
    <location>
        <begin position="2268"/>
        <end position="2288"/>
    </location>
</feature>
<feature type="compositionally biased region" description="Polar residues" evidence="7">
    <location>
        <begin position="2419"/>
        <end position="2429"/>
    </location>
</feature>
<feature type="region of interest" description="Disordered" evidence="7">
    <location>
        <begin position="3242"/>
        <end position="3328"/>
    </location>
</feature>
<feature type="compositionally biased region" description="Low complexity" evidence="7">
    <location>
        <begin position="2763"/>
        <end position="2774"/>
    </location>
</feature>
<feature type="compositionally biased region" description="Low complexity" evidence="7">
    <location>
        <begin position="3938"/>
        <end position="3994"/>
    </location>
</feature>
<feature type="compositionally biased region" description="Low complexity" evidence="7">
    <location>
        <begin position="1966"/>
        <end position="1976"/>
    </location>
</feature>
<feature type="compositionally biased region" description="Basic and acidic residues" evidence="7">
    <location>
        <begin position="2775"/>
        <end position="2807"/>
    </location>
</feature>
<feature type="region of interest" description="Disordered" evidence="7">
    <location>
        <begin position="1290"/>
        <end position="1314"/>
    </location>
</feature>
<comment type="subcellular location">
    <subcellularLocation>
        <location evidence="2">Endoplasmic reticulum</location>
    </subcellularLocation>
    <subcellularLocation>
        <location evidence="3">Membrane</location>
    </subcellularLocation>
    <subcellularLocation>
        <location evidence="1">Mitochondrion</location>
    </subcellularLocation>
</comment>
<gene>
    <name evidence="8" type="ORF">CSUI_002038</name>
</gene>
<feature type="region of interest" description="Disordered" evidence="7">
    <location>
        <begin position="1627"/>
        <end position="1648"/>
    </location>
</feature>
<dbReference type="Proteomes" id="UP000221165">
    <property type="component" value="Unassembled WGS sequence"/>
</dbReference>
<evidence type="ECO:0000256" key="7">
    <source>
        <dbReference type="SAM" id="MobiDB-lite"/>
    </source>
</evidence>
<feature type="compositionally biased region" description="Low complexity" evidence="7">
    <location>
        <begin position="3616"/>
        <end position="3635"/>
    </location>
</feature>
<evidence type="ECO:0000256" key="6">
    <source>
        <dbReference type="ARBA" id="ARBA00023136"/>
    </source>
</evidence>
<keyword evidence="5" id="KW-0496">Mitochondrion</keyword>
<feature type="compositionally biased region" description="Low complexity" evidence="7">
    <location>
        <begin position="943"/>
        <end position="952"/>
    </location>
</feature>
<feature type="compositionally biased region" description="Polar residues" evidence="7">
    <location>
        <begin position="2107"/>
        <end position="2127"/>
    </location>
</feature>
<feature type="compositionally biased region" description="Basic and acidic residues" evidence="7">
    <location>
        <begin position="2727"/>
        <end position="2745"/>
    </location>
</feature>
<feature type="compositionally biased region" description="Low complexity" evidence="7">
    <location>
        <begin position="2080"/>
        <end position="2090"/>
    </location>
</feature>
<feature type="region of interest" description="Disordered" evidence="7">
    <location>
        <begin position="3616"/>
        <end position="3724"/>
    </location>
</feature>
<feature type="compositionally biased region" description="Polar residues" evidence="7">
    <location>
        <begin position="161"/>
        <end position="172"/>
    </location>
</feature>
<dbReference type="Gene3D" id="3.40.50.1820">
    <property type="entry name" value="alpha/beta hydrolase"/>
    <property type="match status" value="1"/>
</dbReference>
<feature type="compositionally biased region" description="Low complexity" evidence="7">
    <location>
        <begin position="1303"/>
        <end position="1314"/>
    </location>
</feature>
<feature type="compositionally biased region" description="Polar residues" evidence="7">
    <location>
        <begin position="1290"/>
        <end position="1302"/>
    </location>
</feature>
<feature type="compositionally biased region" description="Basic and acidic residues" evidence="7">
    <location>
        <begin position="3926"/>
        <end position="3937"/>
    </location>
</feature>
<evidence type="ECO:0000256" key="5">
    <source>
        <dbReference type="ARBA" id="ARBA00023128"/>
    </source>
</evidence>
<feature type="compositionally biased region" description="Low complexity" evidence="7">
    <location>
        <begin position="3892"/>
        <end position="3902"/>
    </location>
</feature>
<evidence type="ECO:0000256" key="2">
    <source>
        <dbReference type="ARBA" id="ARBA00004240"/>
    </source>
</evidence>
<keyword evidence="6" id="KW-0472">Membrane</keyword>
<feature type="region of interest" description="Disordered" evidence="7">
    <location>
        <begin position="888"/>
        <end position="964"/>
    </location>
</feature>
<feature type="compositionally biased region" description="Basic and acidic residues" evidence="7">
    <location>
        <begin position="3319"/>
        <end position="3328"/>
    </location>
</feature>
<reference evidence="8 9" key="1">
    <citation type="journal article" date="2017" name="Int. J. Parasitol.">
        <title>The genome of the protozoan parasite Cystoisospora suis and a reverse vaccinology approach to identify vaccine candidates.</title>
        <authorList>
            <person name="Palmieri N."/>
            <person name="Shrestha A."/>
            <person name="Ruttkowski B."/>
            <person name="Beck T."/>
            <person name="Vogl C."/>
            <person name="Tomley F."/>
            <person name="Blake D.P."/>
            <person name="Joachim A."/>
        </authorList>
    </citation>
    <scope>NUCLEOTIDE SEQUENCE [LARGE SCALE GENOMIC DNA]</scope>
    <source>
        <strain evidence="8 9">Wien I</strain>
    </source>
</reference>
<feature type="region of interest" description="Disordered" evidence="7">
    <location>
        <begin position="3885"/>
        <end position="4003"/>
    </location>
</feature>
<proteinExistence type="predicted"/>
<feature type="compositionally biased region" description="Basic and acidic residues" evidence="7">
    <location>
        <begin position="1790"/>
        <end position="1806"/>
    </location>
</feature>
<feature type="compositionally biased region" description="Gly residues" evidence="7">
    <location>
        <begin position="2526"/>
        <end position="2536"/>
    </location>
</feature>
<feature type="compositionally biased region" description="Basic and acidic residues" evidence="7">
    <location>
        <begin position="2307"/>
        <end position="2316"/>
    </location>
</feature>
<feature type="compositionally biased region" description="Low complexity" evidence="7">
    <location>
        <begin position="1947"/>
        <end position="1959"/>
    </location>
</feature>
<evidence type="ECO:0000256" key="1">
    <source>
        <dbReference type="ARBA" id="ARBA00004173"/>
    </source>
</evidence>
<feature type="region of interest" description="Disordered" evidence="7">
    <location>
        <begin position="1354"/>
        <end position="1375"/>
    </location>
</feature>
<name>A0A2C6L815_9APIC</name>
<feature type="compositionally biased region" description="Basic and acidic residues" evidence="7">
    <location>
        <begin position="607"/>
        <end position="631"/>
    </location>
</feature>
<feature type="compositionally biased region" description="Basic and acidic residues" evidence="7">
    <location>
        <begin position="2580"/>
        <end position="2590"/>
    </location>
</feature>
<dbReference type="GO" id="GO:0005783">
    <property type="term" value="C:endoplasmic reticulum"/>
    <property type="evidence" value="ECO:0007669"/>
    <property type="project" value="UniProtKB-SubCell"/>
</dbReference>
<organism evidence="8 9">
    <name type="scientific">Cystoisospora suis</name>
    <dbReference type="NCBI Taxonomy" id="483139"/>
    <lineage>
        <taxon>Eukaryota</taxon>
        <taxon>Sar</taxon>
        <taxon>Alveolata</taxon>
        <taxon>Apicomplexa</taxon>
        <taxon>Conoidasida</taxon>
        <taxon>Coccidia</taxon>
        <taxon>Eucoccidiorida</taxon>
        <taxon>Eimeriorina</taxon>
        <taxon>Sarcocystidae</taxon>
        <taxon>Cystoisospora</taxon>
    </lineage>
</organism>
<feature type="compositionally biased region" description="Basic and acidic residues" evidence="7">
    <location>
        <begin position="953"/>
        <end position="964"/>
    </location>
</feature>
<dbReference type="GO" id="GO:0005739">
    <property type="term" value="C:mitochondrion"/>
    <property type="evidence" value="ECO:0007669"/>
    <property type="project" value="UniProtKB-SubCell"/>
</dbReference>
<feature type="compositionally biased region" description="Low complexity" evidence="7">
    <location>
        <begin position="528"/>
        <end position="537"/>
    </location>
</feature>
<feature type="region of interest" description="Disordered" evidence="7">
    <location>
        <begin position="3387"/>
        <end position="3462"/>
    </location>
</feature>
<feature type="compositionally biased region" description="Basic and acidic residues" evidence="7">
    <location>
        <begin position="2249"/>
        <end position="2264"/>
    </location>
</feature>
<protein>
    <submittedName>
        <fullName evidence="8">Pgap1 family protein</fullName>
    </submittedName>
</protein>
<feature type="compositionally biased region" description="Basic and acidic residues" evidence="7">
    <location>
        <begin position="3161"/>
        <end position="3186"/>
    </location>
</feature>
<feature type="compositionally biased region" description="Basic and acidic residues" evidence="7">
    <location>
        <begin position="3684"/>
        <end position="3703"/>
    </location>
</feature>
<evidence type="ECO:0000256" key="3">
    <source>
        <dbReference type="ARBA" id="ARBA00004370"/>
    </source>
</evidence>
<feature type="compositionally biased region" description="Basic and acidic residues" evidence="7">
    <location>
        <begin position="3290"/>
        <end position="3311"/>
    </location>
</feature>
<dbReference type="VEuPathDB" id="ToxoDB:CSUI_002038"/>
<feature type="compositionally biased region" description="Basic and acidic residues" evidence="7">
    <location>
        <begin position="3412"/>
        <end position="3450"/>
    </location>
</feature>
<dbReference type="RefSeq" id="XP_067925783.1">
    <property type="nucleotide sequence ID" value="XM_068062240.1"/>
</dbReference>
<feature type="compositionally biased region" description="Polar residues" evidence="7">
    <location>
        <begin position="2239"/>
        <end position="2248"/>
    </location>
</feature>
<dbReference type="OrthoDB" id="5086500at2759"/>
<feature type="compositionally biased region" description="Basic and acidic residues" evidence="7">
    <location>
        <begin position="1745"/>
        <end position="1757"/>
    </location>
</feature>
<feature type="compositionally biased region" description="Basic and acidic residues" evidence="7">
    <location>
        <begin position="2475"/>
        <end position="2493"/>
    </location>
</feature>
<dbReference type="PANTHER" id="PTHR48182">
    <property type="entry name" value="PROTEIN SERAC1"/>
    <property type="match status" value="1"/>
</dbReference>
<feature type="region of interest" description="Disordered" evidence="7">
    <location>
        <begin position="161"/>
        <end position="181"/>
    </location>
</feature>
<evidence type="ECO:0000313" key="8">
    <source>
        <dbReference type="EMBL" id="PHJ24109.1"/>
    </source>
</evidence>
<dbReference type="SUPFAM" id="SSF53474">
    <property type="entry name" value="alpha/beta-Hydrolases"/>
    <property type="match status" value="1"/>
</dbReference>
<feature type="compositionally biased region" description="Basic and acidic residues" evidence="7">
    <location>
        <begin position="2222"/>
        <end position="2231"/>
    </location>
</feature>
<feature type="compositionally biased region" description="Low complexity" evidence="7">
    <location>
        <begin position="1354"/>
        <end position="1369"/>
    </location>
</feature>
<feature type="compositionally biased region" description="Low complexity" evidence="7">
    <location>
        <begin position="465"/>
        <end position="482"/>
    </location>
</feature>
<feature type="region of interest" description="Disordered" evidence="7">
    <location>
        <begin position="3510"/>
        <end position="3536"/>
    </location>
</feature>
<feature type="region of interest" description="Disordered" evidence="7">
    <location>
        <begin position="798"/>
        <end position="819"/>
    </location>
</feature>
<accession>A0A2C6L815</accession>
<keyword evidence="9" id="KW-1185">Reference proteome</keyword>
<feature type="region of interest" description="Disordered" evidence="7">
    <location>
        <begin position="2411"/>
        <end position="2599"/>
    </location>
</feature>
<feature type="region of interest" description="Disordered" evidence="7">
    <location>
        <begin position="2727"/>
        <end position="2815"/>
    </location>
</feature>
<feature type="compositionally biased region" description="Basic and acidic residues" evidence="7">
    <location>
        <begin position="3254"/>
        <end position="3267"/>
    </location>
</feature>
<feature type="compositionally biased region" description="Basic and acidic residues" evidence="7">
    <location>
        <begin position="3196"/>
        <end position="3207"/>
    </location>
</feature>
<feature type="compositionally biased region" description="Polar residues" evidence="7">
    <location>
        <begin position="1759"/>
        <end position="1768"/>
    </location>
</feature>